<dbReference type="Pfam" id="PF01047">
    <property type="entry name" value="MarR"/>
    <property type="match status" value="1"/>
</dbReference>
<evidence type="ECO:0000256" key="2">
    <source>
        <dbReference type="ARBA" id="ARBA00023125"/>
    </source>
</evidence>
<evidence type="ECO:0000313" key="4">
    <source>
        <dbReference type="EMBL" id="QNT64704.1"/>
    </source>
</evidence>
<dbReference type="PANTHER" id="PTHR42756">
    <property type="entry name" value="TRANSCRIPTIONAL REGULATOR, MARR"/>
    <property type="match status" value="1"/>
</dbReference>
<dbReference type="Proteomes" id="UP000516446">
    <property type="component" value="Chromosome"/>
</dbReference>
<dbReference type="GO" id="GO:0003700">
    <property type="term" value="F:DNA-binding transcription factor activity"/>
    <property type="evidence" value="ECO:0007669"/>
    <property type="project" value="InterPro"/>
</dbReference>
<keyword evidence="1" id="KW-0805">Transcription regulation</keyword>
<evidence type="ECO:0000313" key="5">
    <source>
        <dbReference type="Proteomes" id="UP000516446"/>
    </source>
</evidence>
<keyword evidence="3" id="KW-0804">Transcription</keyword>
<dbReference type="EMBL" id="CP043431">
    <property type="protein sequence ID" value="QNT64704.1"/>
    <property type="molecule type" value="Genomic_DNA"/>
</dbReference>
<gene>
    <name evidence="4" type="ORF">FY536_05290</name>
</gene>
<reference evidence="4 5" key="1">
    <citation type="submission" date="2019-08" db="EMBL/GenBank/DDBJ databases">
        <authorList>
            <person name="Chang H.C."/>
            <person name="Mun S.Y."/>
        </authorList>
    </citation>
    <scope>NUCLEOTIDE SEQUENCE [LARGE SCALE GENOMIC DNA]</scope>
    <source>
        <strain evidence="4 5">SK</strain>
    </source>
</reference>
<dbReference type="InterPro" id="IPR000835">
    <property type="entry name" value="HTH_MarR-typ"/>
</dbReference>
<proteinExistence type="predicted"/>
<dbReference type="PANTHER" id="PTHR42756:SF2">
    <property type="entry name" value="MARR FAMILY REGULATORY PROTEIN"/>
    <property type="match status" value="1"/>
</dbReference>
<keyword evidence="5" id="KW-1185">Reference proteome</keyword>
<dbReference type="InterPro" id="IPR036388">
    <property type="entry name" value="WH-like_DNA-bd_sf"/>
</dbReference>
<dbReference type="Gene3D" id="1.10.10.10">
    <property type="entry name" value="Winged helix-like DNA-binding domain superfamily/Winged helix DNA-binding domain"/>
    <property type="match status" value="1"/>
</dbReference>
<dbReference type="InterPro" id="IPR036390">
    <property type="entry name" value="WH_DNA-bd_sf"/>
</dbReference>
<evidence type="ECO:0000256" key="1">
    <source>
        <dbReference type="ARBA" id="ARBA00023015"/>
    </source>
</evidence>
<dbReference type="GO" id="GO:0003677">
    <property type="term" value="F:DNA binding"/>
    <property type="evidence" value="ECO:0007669"/>
    <property type="project" value="UniProtKB-KW"/>
</dbReference>
<accession>A0A7H1MML8</accession>
<protein>
    <submittedName>
        <fullName evidence="4">MarR family transcriptional regulator</fullName>
    </submittedName>
</protein>
<dbReference type="OMA" id="HPGIIQE"/>
<dbReference type="PROSITE" id="PS50995">
    <property type="entry name" value="HTH_MARR_2"/>
    <property type="match status" value="1"/>
</dbReference>
<keyword evidence="2" id="KW-0238">DNA-binding</keyword>
<name>A0A7H1MML8_9LACO</name>
<dbReference type="SUPFAM" id="SSF46785">
    <property type="entry name" value="Winged helix' DNA-binding domain"/>
    <property type="match status" value="1"/>
</dbReference>
<dbReference type="SMART" id="SM00347">
    <property type="entry name" value="HTH_MARR"/>
    <property type="match status" value="1"/>
</dbReference>
<sequence>MDQTFLRRIGTIARALDSISNIEFKEIDLARGQYLYLSRITENPGITQMQLSELLCVDKTTTNRAINRLVEREIIVKQTDPINRKNQRLYSSKKGQILYETLSRESDYSTQVALQGLKPDEVEQINVLLDKVTQNVVQDWKSVKKGKVRLY</sequence>
<dbReference type="AlphaFoldDB" id="A0A7H1MML8"/>
<organism evidence="4 5">
    <name type="scientific">Weissella koreensis</name>
    <dbReference type="NCBI Taxonomy" id="165096"/>
    <lineage>
        <taxon>Bacteria</taxon>
        <taxon>Bacillati</taxon>
        <taxon>Bacillota</taxon>
        <taxon>Bacilli</taxon>
        <taxon>Lactobacillales</taxon>
        <taxon>Lactobacillaceae</taxon>
        <taxon>Weissella</taxon>
    </lineage>
</organism>
<dbReference type="PRINTS" id="PR00598">
    <property type="entry name" value="HTHMARR"/>
</dbReference>
<evidence type="ECO:0000256" key="3">
    <source>
        <dbReference type="ARBA" id="ARBA00023163"/>
    </source>
</evidence>